<dbReference type="Proteomes" id="UP001482620">
    <property type="component" value="Unassembled WGS sequence"/>
</dbReference>
<dbReference type="EMBL" id="JAHRIQ010024385">
    <property type="protein sequence ID" value="MEQ2228999.1"/>
    <property type="molecule type" value="Genomic_DNA"/>
</dbReference>
<feature type="non-terminal residue" evidence="3">
    <location>
        <position position="195"/>
    </location>
</feature>
<feature type="region of interest" description="Disordered" evidence="1">
    <location>
        <begin position="106"/>
        <end position="129"/>
    </location>
</feature>
<protein>
    <recommendedName>
        <fullName evidence="2">POGZ/Z280C-D-like double Zinc finger domain-containing protein</fullName>
    </recommendedName>
</protein>
<sequence length="195" mass="21734">MQHRVENHRSFRRPPQLEGLPPGSKVSSAPQTSPAHFIYPLLLYLMMSQLFTTVPQAESALFAHHAVCLQVTIRTYGKLKPQMAPNSIFQPNRIKTEQPKFPIQKNPTLIKAPKSPTKRGPGRRGHSRLSSGDQLVCLECGTDASDLTAHYPTYVHCLLCPYSSCCSRAYAAHMIHHHVRGSKDKVLPVQKAPPP</sequence>
<accession>A0ABV0T849</accession>
<dbReference type="InterPro" id="IPR057618">
    <property type="entry name" value="Znf_POGZ/Z280C-D-like"/>
</dbReference>
<gene>
    <name evidence="3" type="ORF">ILYODFUR_014413</name>
</gene>
<evidence type="ECO:0000313" key="4">
    <source>
        <dbReference type="Proteomes" id="UP001482620"/>
    </source>
</evidence>
<comment type="caution">
    <text evidence="3">The sequence shown here is derived from an EMBL/GenBank/DDBJ whole genome shotgun (WGS) entry which is preliminary data.</text>
</comment>
<keyword evidence="4" id="KW-1185">Reference proteome</keyword>
<organism evidence="3 4">
    <name type="scientific">Ilyodon furcidens</name>
    <name type="common">goldbreast splitfin</name>
    <dbReference type="NCBI Taxonomy" id="33524"/>
    <lineage>
        <taxon>Eukaryota</taxon>
        <taxon>Metazoa</taxon>
        <taxon>Chordata</taxon>
        <taxon>Craniata</taxon>
        <taxon>Vertebrata</taxon>
        <taxon>Euteleostomi</taxon>
        <taxon>Actinopterygii</taxon>
        <taxon>Neopterygii</taxon>
        <taxon>Teleostei</taxon>
        <taxon>Neoteleostei</taxon>
        <taxon>Acanthomorphata</taxon>
        <taxon>Ovalentaria</taxon>
        <taxon>Atherinomorphae</taxon>
        <taxon>Cyprinodontiformes</taxon>
        <taxon>Goodeidae</taxon>
        <taxon>Ilyodon</taxon>
    </lineage>
</organism>
<feature type="domain" description="POGZ/Z280C-D-like double Zinc finger" evidence="2">
    <location>
        <begin position="134"/>
        <end position="175"/>
    </location>
</feature>
<evidence type="ECO:0000313" key="3">
    <source>
        <dbReference type="EMBL" id="MEQ2228999.1"/>
    </source>
</evidence>
<feature type="region of interest" description="Disordered" evidence="1">
    <location>
        <begin position="1"/>
        <end position="31"/>
    </location>
</feature>
<evidence type="ECO:0000256" key="1">
    <source>
        <dbReference type="SAM" id="MobiDB-lite"/>
    </source>
</evidence>
<dbReference type="Pfam" id="PF25429">
    <property type="entry name" value="zf-POGZ"/>
    <property type="match status" value="1"/>
</dbReference>
<name>A0ABV0T849_9TELE</name>
<proteinExistence type="predicted"/>
<feature type="compositionally biased region" description="Basic residues" evidence="1">
    <location>
        <begin position="116"/>
        <end position="127"/>
    </location>
</feature>
<reference evidence="3 4" key="1">
    <citation type="submission" date="2021-06" db="EMBL/GenBank/DDBJ databases">
        <authorList>
            <person name="Palmer J.M."/>
        </authorList>
    </citation>
    <scope>NUCLEOTIDE SEQUENCE [LARGE SCALE GENOMIC DNA]</scope>
    <source>
        <strain evidence="4">if_2019</strain>
        <tissue evidence="3">Muscle</tissue>
    </source>
</reference>
<evidence type="ECO:0000259" key="2">
    <source>
        <dbReference type="Pfam" id="PF25429"/>
    </source>
</evidence>